<dbReference type="InterPro" id="IPR027796">
    <property type="entry name" value="OTT_1508_deam-like"/>
</dbReference>
<protein>
    <submittedName>
        <fullName evidence="2">Uncharacterized protein</fullName>
    </submittedName>
</protein>
<dbReference type="AlphaFoldDB" id="A0A3M7P708"/>
<keyword evidence="3" id="KW-1185">Reference proteome</keyword>
<dbReference type="OrthoDB" id="10626656at2759"/>
<evidence type="ECO:0000313" key="2">
    <source>
        <dbReference type="EMBL" id="RMZ94891.1"/>
    </source>
</evidence>
<keyword evidence="1" id="KW-0812">Transmembrane</keyword>
<reference evidence="2 3" key="1">
    <citation type="journal article" date="2018" name="Sci. Rep.">
        <title>Genomic signatures of local adaptation to the degree of environmental predictability in rotifers.</title>
        <authorList>
            <person name="Franch-Gras L."/>
            <person name="Hahn C."/>
            <person name="Garcia-Roger E.M."/>
            <person name="Carmona M.J."/>
            <person name="Serra M."/>
            <person name="Gomez A."/>
        </authorList>
    </citation>
    <scope>NUCLEOTIDE SEQUENCE [LARGE SCALE GENOMIC DNA]</scope>
    <source>
        <strain evidence="2">HYR1</strain>
    </source>
</reference>
<name>A0A3M7P708_BRAPC</name>
<dbReference type="Pfam" id="PF14441">
    <property type="entry name" value="OTT_1508_deam"/>
    <property type="match status" value="1"/>
</dbReference>
<gene>
    <name evidence="2" type="ORF">BpHYR1_030046</name>
</gene>
<comment type="caution">
    <text evidence="2">The sequence shown here is derived from an EMBL/GenBank/DDBJ whole genome shotgun (WGS) entry which is preliminary data.</text>
</comment>
<organism evidence="2 3">
    <name type="scientific">Brachionus plicatilis</name>
    <name type="common">Marine rotifer</name>
    <name type="synonym">Brachionus muelleri</name>
    <dbReference type="NCBI Taxonomy" id="10195"/>
    <lineage>
        <taxon>Eukaryota</taxon>
        <taxon>Metazoa</taxon>
        <taxon>Spiralia</taxon>
        <taxon>Gnathifera</taxon>
        <taxon>Rotifera</taxon>
        <taxon>Eurotatoria</taxon>
        <taxon>Monogononta</taxon>
        <taxon>Pseudotrocha</taxon>
        <taxon>Ploima</taxon>
        <taxon>Brachionidae</taxon>
        <taxon>Brachionus</taxon>
    </lineage>
</organism>
<dbReference type="EMBL" id="REGN01012746">
    <property type="protein sequence ID" value="RMZ94891.1"/>
    <property type="molecule type" value="Genomic_DNA"/>
</dbReference>
<evidence type="ECO:0000313" key="3">
    <source>
        <dbReference type="Proteomes" id="UP000276133"/>
    </source>
</evidence>
<evidence type="ECO:0000256" key="1">
    <source>
        <dbReference type="SAM" id="Phobius"/>
    </source>
</evidence>
<keyword evidence="1" id="KW-1133">Transmembrane helix</keyword>
<feature type="transmembrane region" description="Helical" evidence="1">
    <location>
        <begin position="399"/>
        <end position="418"/>
    </location>
</feature>
<sequence>MQSRKNNNEFGGYFLIKIQNLIKTFKHDNINLNDKDKSIHVEYNKRLDLFVMDSLTRCLNIKKSTDKDQITTHCAVYFKLNFSIDAKIQKVKKLIITSNKNAQKLKQRCKDLFSLIGYEIDDKLLIHKTNIKANFLNVLNFKFSNLSQSLNHCLEKFNLGPRVEFGSDGSEVFEQWAKHMEHFMTINLIDLDEKTKNAYRDSALFYFYLTIFYYFMEDSYCFENTELIIFDPNNTPLYGLHCEIQLVSKYLNEIDQNNNYISISSDCCVLCNLVLKNLGLKYYGAKSNMCSSRFWKLPRFDHEIIKYQSDRIDCFYKKLCQDLELVYNLLKDKNYKEDNKIYSEEIPYSDEWIDNQYIYWKRLLEKKVNVCSMDLSEAFKNDNDLCEVLKKYADKMKKFCLIVLGVLLIISHINAQYFSATDGITVGRLGKRSYLYNLLKLKPSTLSSAQVESDSSVNRDDFRQIDKLSTMRKFYKQFSKRLSDFEYDENESSEESFLNQHNFVLPKELFKKYFLKK</sequence>
<dbReference type="Proteomes" id="UP000276133">
    <property type="component" value="Unassembled WGS sequence"/>
</dbReference>
<proteinExistence type="predicted"/>
<keyword evidence="1" id="KW-0472">Membrane</keyword>
<accession>A0A3M7P708</accession>